<dbReference type="EMBL" id="BAZW01000037">
    <property type="protein sequence ID" value="GAO31093.1"/>
    <property type="molecule type" value="Genomic_DNA"/>
</dbReference>
<dbReference type="PANTHER" id="PTHR32309">
    <property type="entry name" value="TYROSINE-PROTEIN KINASE"/>
    <property type="match status" value="1"/>
</dbReference>
<keyword evidence="2" id="KW-1185">Reference proteome</keyword>
<keyword evidence="1" id="KW-0418">Kinase</keyword>
<reference evidence="1 2" key="1">
    <citation type="journal article" date="2015" name="Microbes Environ.">
        <title>Distribution and evolution of nitrogen fixation genes in the phylum bacteroidetes.</title>
        <authorList>
            <person name="Inoue J."/>
            <person name="Oshima K."/>
            <person name="Suda W."/>
            <person name="Sakamoto M."/>
            <person name="Iino T."/>
            <person name="Noda S."/>
            <person name="Hongoh Y."/>
            <person name="Hattori M."/>
            <person name="Ohkuma M."/>
        </authorList>
    </citation>
    <scope>NUCLEOTIDE SEQUENCE [LARGE SCALE GENOMIC DNA]</scope>
    <source>
        <strain evidence="1">JCM 15548</strain>
    </source>
</reference>
<keyword evidence="1" id="KW-0808">Transferase</keyword>
<dbReference type="AlphaFoldDB" id="A0A0E9M0L6"/>
<comment type="caution">
    <text evidence="1">The sequence shown here is derived from an EMBL/GenBank/DDBJ whole genome shotgun (WGS) entry which is preliminary data.</text>
</comment>
<accession>A0A0E9M0L6</accession>
<dbReference type="InterPro" id="IPR050445">
    <property type="entry name" value="Bact_polysacc_biosynth/exp"/>
</dbReference>
<dbReference type="PANTHER" id="PTHR32309:SF13">
    <property type="entry name" value="FERRIC ENTEROBACTIN TRANSPORT PROTEIN FEPE"/>
    <property type="match status" value="1"/>
</dbReference>
<evidence type="ECO:0000313" key="2">
    <source>
        <dbReference type="Proteomes" id="UP000032900"/>
    </source>
</evidence>
<evidence type="ECO:0000313" key="1">
    <source>
        <dbReference type="EMBL" id="GAO31093.1"/>
    </source>
</evidence>
<sequence length="427" mass="48422">MVLRAINRLDFGVSYYSKGRLKDTEIYDPLPFIVRFDSIHPQLLNTNFEATVLPDGQIELSVRSEGGHLHIYQTARNSGYSGPVSFDGVVSVGEQVEHPYFSFTLEAPVEGRLPEPGSYMFRFNSHSAIASGFRSSLSVSPYREGSSIIFISTTGQQPQKLVKFLNTFSEEVIINNLERKNDMANRSIEFIQRQLVQVADTLKVTQQKLMDFRRENRFMMPSEMSSRLSEEFFEQEKQRRMLEVSYGYFEDIKGRLVENNLEESDYLLPAFSSEPAAIVQQFVRDHLALLQEQSLIANQAGNSNPYQVELEKKIALSQETLLMAIEKQMESIRMQQVEIGRQTSKLTAQIGDLPELERDFLAMERTHKLNDAIYTFLLQKSSEMQIAKASNVPDNEVLDQASVGGPISPTERSNYSKGLMAGLIIPA</sequence>
<dbReference type="STRING" id="1236989.JCM15548_13429"/>
<dbReference type="GO" id="GO:0004713">
    <property type="term" value="F:protein tyrosine kinase activity"/>
    <property type="evidence" value="ECO:0007669"/>
    <property type="project" value="TreeGrafter"/>
</dbReference>
<organism evidence="1 2">
    <name type="scientific">Geofilum rubicundum JCM 15548</name>
    <dbReference type="NCBI Taxonomy" id="1236989"/>
    <lineage>
        <taxon>Bacteria</taxon>
        <taxon>Pseudomonadati</taxon>
        <taxon>Bacteroidota</taxon>
        <taxon>Bacteroidia</taxon>
        <taxon>Marinilabiliales</taxon>
        <taxon>Marinilabiliaceae</taxon>
        <taxon>Geofilum</taxon>
    </lineage>
</organism>
<dbReference type="GO" id="GO:0005886">
    <property type="term" value="C:plasma membrane"/>
    <property type="evidence" value="ECO:0007669"/>
    <property type="project" value="TreeGrafter"/>
</dbReference>
<dbReference type="Proteomes" id="UP000032900">
    <property type="component" value="Unassembled WGS sequence"/>
</dbReference>
<name>A0A0E9M0L6_9BACT</name>
<gene>
    <name evidence="1" type="ORF">JCM15548_13429</name>
</gene>
<proteinExistence type="predicted"/>
<protein>
    <submittedName>
        <fullName evidence="1">Tyrosine-protein kinase Wzc</fullName>
    </submittedName>
</protein>